<dbReference type="InterPro" id="IPR023674">
    <property type="entry name" value="Ribosomal_uL1-like"/>
</dbReference>
<dbReference type="FunFam" id="3.40.50.790:FF:000012">
    <property type="entry name" value="Ribosomal protein L1p/L10e family"/>
    <property type="match status" value="1"/>
</dbReference>
<dbReference type="Proteomes" id="UP000886520">
    <property type="component" value="Chromosome 3"/>
</dbReference>
<dbReference type="Gene3D" id="3.40.50.790">
    <property type="match status" value="1"/>
</dbReference>
<dbReference type="Pfam" id="PF00687">
    <property type="entry name" value="Ribosomal_L1"/>
    <property type="match status" value="1"/>
</dbReference>
<sequence>MADARVSADLVAKAVESLFTWESSRKRSRDRTLLLEDDKLFYLVLSVKNAAPDQSRTNPYQIPLPHPLFALGDGAAQEICLFIDDRKGLKQKEAKQKLAEEGLSLSKVIPLSKLRTDYKSHEAKRKLCGSYDLFLADKSVLPALPKLLGKNFFKKKKHPIPVDLRKKDWKKQIESACGSTFLYVKGGTCSVVKVGRLSQKQEEVCANIHAVVAGVASSIPKKWNNIRSMYLKTLESVPLPLYQSLPDLPMKIG</sequence>
<dbReference type="InterPro" id="IPR050257">
    <property type="entry name" value="eL8/uL1-like"/>
</dbReference>
<comment type="caution">
    <text evidence="1">The sequence shown here is derived from an EMBL/GenBank/DDBJ whole genome shotgun (WGS) entry which is preliminary data.</text>
</comment>
<evidence type="ECO:0008006" key="3">
    <source>
        <dbReference type="Google" id="ProtNLM"/>
    </source>
</evidence>
<dbReference type="SUPFAM" id="SSF56808">
    <property type="entry name" value="Ribosomal protein L1"/>
    <property type="match status" value="1"/>
</dbReference>
<gene>
    <name evidence="1" type="ORF">GOP47_0003495</name>
</gene>
<protein>
    <recommendedName>
        <fullName evidence="3">Ribosomal protein L1</fullName>
    </recommendedName>
</protein>
<reference evidence="1" key="1">
    <citation type="submission" date="2021-01" db="EMBL/GenBank/DDBJ databases">
        <title>Adiantum capillus-veneris genome.</title>
        <authorList>
            <person name="Fang Y."/>
            <person name="Liao Q."/>
        </authorList>
    </citation>
    <scope>NUCLEOTIDE SEQUENCE</scope>
    <source>
        <strain evidence="1">H3</strain>
        <tissue evidence="1">Leaf</tissue>
    </source>
</reference>
<name>A0A9D4ZSC4_ADICA</name>
<dbReference type="EMBL" id="JABFUD020000002">
    <property type="protein sequence ID" value="KAI5083752.1"/>
    <property type="molecule type" value="Genomic_DNA"/>
</dbReference>
<dbReference type="PANTHER" id="PTHR23105">
    <property type="entry name" value="RIBOSOMAL PROTEIN L7AE FAMILY MEMBER"/>
    <property type="match status" value="1"/>
</dbReference>
<organism evidence="1 2">
    <name type="scientific">Adiantum capillus-veneris</name>
    <name type="common">Maidenhair fern</name>
    <dbReference type="NCBI Taxonomy" id="13818"/>
    <lineage>
        <taxon>Eukaryota</taxon>
        <taxon>Viridiplantae</taxon>
        <taxon>Streptophyta</taxon>
        <taxon>Embryophyta</taxon>
        <taxon>Tracheophyta</taxon>
        <taxon>Polypodiopsida</taxon>
        <taxon>Polypodiidae</taxon>
        <taxon>Polypodiales</taxon>
        <taxon>Pteridineae</taxon>
        <taxon>Pteridaceae</taxon>
        <taxon>Vittarioideae</taxon>
        <taxon>Adiantum</taxon>
    </lineage>
</organism>
<evidence type="ECO:0000313" key="1">
    <source>
        <dbReference type="EMBL" id="KAI5083752.1"/>
    </source>
</evidence>
<evidence type="ECO:0000313" key="2">
    <source>
        <dbReference type="Proteomes" id="UP000886520"/>
    </source>
</evidence>
<proteinExistence type="predicted"/>
<dbReference type="AlphaFoldDB" id="A0A9D4ZSC4"/>
<accession>A0A9D4ZSC4</accession>
<dbReference type="GO" id="GO:0003723">
    <property type="term" value="F:RNA binding"/>
    <property type="evidence" value="ECO:0007669"/>
    <property type="project" value="InterPro"/>
</dbReference>
<dbReference type="InterPro" id="IPR028364">
    <property type="entry name" value="Ribosomal_uL1/biogenesis"/>
</dbReference>
<dbReference type="OrthoDB" id="10251727at2759"/>
<dbReference type="InterPro" id="IPR016095">
    <property type="entry name" value="Ribosomal_uL1_3-a/b-sand"/>
</dbReference>
<dbReference type="Gene3D" id="3.30.190.20">
    <property type="match status" value="1"/>
</dbReference>
<keyword evidence="2" id="KW-1185">Reference proteome</keyword>
<dbReference type="CDD" id="cd00403">
    <property type="entry name" value="Ribosomal_L1"/>
    <property type="match status" value="1"/>
</dbReference>